<keyword evidence="8" id="KW-1185">Reference proteome</keyword>
<comment type="caution">
    <text evidence="7">The sequence shown here is derived from an EMBL/GenBank/DDBJ whole genome shotgun (WGS) entry which is preliminary data.</text>
</comment>
<name>A0AAV9GK55_9PEZI</name>
<keyword evidence="2 6" id="KW-0812">Transmembrane</keyword>
<proteinExistence type="predicted"/>
<dbReference type="EMBL" id="MU865940">
    <property type="protein sequence ID" value="KAK4448900.1"/>
    <property type="molecule type" value="Genomic_DNA"/>
</dbReference>
<evidence type="ECO:0000313" key="8">
    <source>
        <dbReference type="Proteomes" id="UP001321760"/>
    </source>
</evidence>
<dbReference type="GO" id="GO:0015095">
    <property type="term" value="F:magnesium ion transmembrane transporter activity"/>
    <property type="evidence" value="ECO:0007669"/>
    <property type="project" value="TreeGrafter"/>
</dbReference>
<dbReference type="GO" id="GO:0005886">
    <property type="term" value="C:plasma membrane"/>
    <property type="evidence" value="ECO:0007669"/>
    <property type="project" value="UniProtKB-SubCell"/>
</dbReference>
<dbReference type="GO" id="GO:0015087">
    <property type="term" value="F:cobalt ion transmembrane transporter activity"/>
    <property type="evidence" value="ECO:0007669"/>
    <property type="project" value="TreeGrafter"/>
</dbReference>
<comment type="subcellular location">
    <subcellularLocation>
        <location evidence="1">Cell membrane</location>
        <topology evidence="1">Multi-pass membrane protein</topology>
    </subcellularLocation>
</comment>
<feature type="transmembrane region" description="Helical" evidence="6">
    <location>
        <begin position="623"/>
        <end position="642"/>
    </location>
</feature>
<dbReference type="GO" id="GO:0000287">
    <property type="term" value="F:magnesium ion binding"/>
    <property type="evidence" value="ECO:0007669"/>
    <property type="project" value="TreeGrafter"/>
</dbReference>
<organism evidence="7 8">
    <name type="scientific">Podospora aff. communis PSN243</name>
    <dbReference type="NCBI Taxonomy" id="3040156"/>
    <lineage>
        <taxon>Eukaryota</taxon>
        <taxon>Fungi</taxon>
        <taxon>Dikarya</taxon>
        <taxon>Ascomycota</taxon>
        <taxon>Pezizomycotina</taxon>
        <taxon>Sordariomycetes</taxon>
        <taxon>Sordariomycetidae</taxon>
        <taxon>Sordariales</taxon>
        <taxon>Podosporaceae</taxon>
        <taxon>Podospora</taxon>
    </lineage>
</organism>
<protein>
    <recommendedName>
        <fullName evidence="9">Chitin synthase</fullName>
    </recommendedName>
</protein>
<evidence type="ECO:0000256" key="3">
    <source>
        <dbReference type="ARBA" id="ARBA00022989"/>
    </source>
</evidence>
<keyword evidence="4 6" id="KW-0472">Membrane</keyword>
<dbReference type="PANTHER" id="PTHR46494">
    <property type="entry name" value="CORA FAMILY METAL ION TRANSPORTER (EUROFUNG)"/>
    <property type="match status" value="1"/>
</dbReference>
<reference evidence="7" key="2">
    <citation type="submission" date="2023-05" db="EMBL/GenBank/DDBJ databases">
        <authorList>
            <consortium name="Lawrence Berkeley National Laboratory"/>
            <person name="Steindorff A."/>
            <person name="Hensen N."/>
            <person name="Bonometti L."/>
            <person name="Westerberg I."/>
            <person name="Brannstrom I.O."/>
            <person name="Guillou S."/>
            <person name="Cros-Aarteil S."/>
            <person name="Calhoun S."/>
            <person name="Haridas S."/>
            <person name="Kuo A."/>
            <person name="Mondo S."/>
            <person name="Pangilinan J."/>
            <person name="Riley R."/>
            <person name="Labutti K."/>
            <person name="Andreopoulos B."/>
            <person name="Lipzen A."/>
            <person name="Chen C."/>
            <person name="Yanf M."/>
            <person name="Daum C."/>
            <person name="Ng V."/>
            <person name="Clum A."/>
            <person name="Ohm R."/>
            <person name="Martin F."/>
            <person name="Silar P."/>
            <person name="Natvig D."/>
            <person name="Lalanne C."/>
            <person name="Gautier V."/>
            <person name="Ament-Velasquez S.L."/>
            <person name="Kruys A."/>
            <person name="Hutchinson M.I."/>
            <person name="Powell A.J."/>
            <person name="Barry K."/>
            <person name="Miller A.N."/>
            <person name="Grigoriev I.V."/>
            <person name="Debuchy R."/>
            <person name="Gladieux P."/>
            <person name="Thoren M.H."/>
            <person name="Johannesson H."/>
        </authorList>
    </citation>
    <scope>NUCLEOTIDE SEQUENCE</scope>
    <source>
        <strain evidence="7">PSN243</strain>
    </source>
</reference>
<feature type="transmembrane region" description="Helical" evidence="6">
    <location>
        <begin position="457"/>
        <end position="478"/>
    </location>
</feature>
<feature type="compositionally biased region" description="Basic and acidic residues" evidence="5">
    <location>
        <begin position="85"/>
        <end position="94"/>
    </location>
</feature>
<dbReference type="InterPro" id="IPR045863">
    <property type="entry name" value="CorA_TM1_TM2"/>
</dbReference>
<dbReference type="Gene3D" id="1.20.58.340">
    <property type="entry name" value="Magnesium transport protein CorA, transmembrane region"/>
    <property type="match status" value="1"/>
</dbReference>
<feature type="transmembrane region" description="Helical" evidence="6">
    <location>
        <begin position="575"/>
        <end position="602"/>
    </location>
</feature>
<feature type="transmembrane region" description="Helical" evidence="6">
    <location>
        <begin position="549"/>
        <end position="569"/>
    </location>
</feature>
<evidence type="ECO:0000313" key="7">
    <source>
        <dbReference type="EMBL" id="KAK4448900.1"/>
    </source>
</evidence>
<evidence type="ECO:0000256" key="1">
    <source>
        <dbReference type="ARBA" id="ARBA00004651"/>
    </source>
</evidence>
<dbReference type="AlphaFoldDB" id="A0AAV9GK55"/>
<feature type="region of interest" description="Disordered" evidence="5">
    <location>
        <begin position="1"/>
        <end position="94"/>
    </location>
</feature>
<feature type="transmembrane region" description="Helical" evidence="6">
    <location>
        <begin position="490"/>
        <end position="509"/>
    </location>
</feature>
<evidence type="ECO:0000256" key="4">
    <source>
        <dbReference type="ARBA" id="ARBA00023136"/>
    </source>
</evidence>
<dbReference type="InterPro" id="IPR002523">
    <property type="entry name" value="MgTranspt_CorA/ZnTranspt_ZntB"/>
</dbReference>
<dbReference type="SUPFAM" id="SSF144083">
    <property type="entry name" value="Magnesium transport protein CorA, transmembrane region"/>
    <property type="match status" value="1"/>
</dbReference>
<feature type="compositionally biased region" description="Low complexity" evidence="5">
    <location>
        <begin position="17"/>
        <end position="27"/>
    </location>
</feature>
<keyword evidence="3 6" id="KW-1133">Transmembrane helix</keyword>
<dbReference type="GO" id="GO:0050897">
    <property type="term" value="F:cobalt ion binding"/>
    <property type="evidence" value="ECO:0007669"/>
    <property type="project" value="TreeGrafter"/>
</dbReference>
<sequence>MEAEDSPSIGSAELSVSDNSGNDSGNDPPISTPLALRPPKVSISPKASSSDGVQSLSSKELASESTAAGTADNQTSTSQPKSRHPGTDGDAKTQADYEKYVKMVSGYGYSSLDVVQKFIGSSREHSRCKKCLACEAFTPYLLLLSGNKVETLLSFDDHSNGSSSSRVSILMDTIKAQCIDPKTPGQQLVLLVENLKPSGLKILGGHLGVDPRAFARYLEADKEFTNSLPGVVVLDYVQGYSVEGPKADLFRLDQRRSLNGRRGKLKRIWRNVVGHEQRVVIANITNHSWRAPLVMVLFESIPPAAHLEIHQDVGSPRCRLKPFESVLEVPLFAEYCLTEAIPDPKGDTVRNSRLIRDSIIRAAAQKPNVKGDIIVIASLEFVCSKWQELASALKEAISESEIPDHLDVQLIRSITQRRRILGEMARTLATLGATATHNDRDQAGNTVKELEKTVRSWIADLDGTLSAMAVYLSLVDTARSIRQSHRTQQLTILALIFVPASTVATVFGMNIDVLSADVKPSYKWFILTAGVVTAVTFTYGVWFSYVNAIICVILSIALYFLSNAVILGLGTLSVIFLLFFNMVMAFVVVFISAVLDVAVYLLRRPCSERQLVFFSMSKYVCRAFVEFGILVLLWLMMVLQWVPPWYNAATYWKQGVILEEVTGAFSKSIPETVAGSYGPRRTNLRDRRAEKIQRMEDARPECVVM</sequence>
<feature type="compositionally biased region" description="Polar residues" evidence="5">
    <location>
        <begin position="45"/>
        <end position="80"/>
    </location>
</feature>
<evidence type="ECO:0000256" key="6">
    <source>
        <dbReference type="SAM" id="Phobius"/>
    </source>
</evidence>
<evidence type="ECO:0000256" key="5">
    <source>
        <dbReference type="SAM" id="MobiDB-lite"/>
    </source>
</evidence>
<gene>
    <name evidence="7" type="ORF">QBC34DRAFT_438676</name>
</gene>
<dbReference type="Pfam" id="PF01544">
    <property type="entry name" value="CorA"/>
    <property type="match status" value="1"/>
</dbReference>
<dbReference type="PANTHER" id="PTHR46494:SF1">
    <property type="entry name" value="CORA FAMILY METAL ION TRANSPORTER (EUROFUNG)"/>
    <property type="match status" value="1"/>
</dbReference>
<evidence type="ECO:0000256" key="2">
    <source>
        <dbReference type="ARBA" id="ARBA00022692"/>
    </source>
</evidence>
<dbReference type="Proteomes" id="UP001321760">
    <property type="component" value="Unassembled WGS sequence"/>
</dbReference>
<feature type="transmembrane region" description="Helical" evidence="6">
    <location>
        <begin position="521"/>
        <end position="542"/>
    </location>
</feature>
<evidence type="ECO:0008006" key="9">
    <source>
        <dbReference type="Google" id="ProtNLM"/>
    </source>
</evidence>
<accession>A0AAV9GK55</accession>
<reference evidence="7" key="1">
    <citation type="journal article" date="2023" name="Mol. Phylogenet. Evol.">
        <title>Genome-scale phylogeny and comparative genomics of the fungal order Sordariales.</title>
        <authorList>
            <person name="Hensen N."/>
            <person name="Bonometti L."/>
            <person name="Westerberg I."/>
            <person name="Brannstrom I.O."/>
            <person name="Guillou S."/>
            <person name="Cros-Aarteil S."/>
            <person name="Calhoun S."/>
            <person name="Haridas S."/>
            <person name="Kuo A."/>
            <person name="Mondo S."/>
            <person name="Pangilinan J."/>
            <person name="Riley R."/>
            <person name="LaButti K."/>
            <person name="Andreopoulos B."/>
            <person name="Lipzen A."/>
            <person name="Chen C."/>
            <person name="Yan M."/>
            <person name="Daum C."/>
            <person name="Ng V."/>
            <person name="Clum A."/>
            <person name="Steindorff A."/>
            <person name="Ohm R.A."/>
            <person name="Martin F."/>
            <person name="Silar P."/>
            <person name="Natvig D.O."/>
            <person name="Lalanne C."/>
            <person name="Gautier V."/>
            <person name="Ament-Velasquez S.L."/>
            <person name="Kruys A."/>
            <person name="Hutchinson M.I."/>
            <person name="Powell A.J."/>
            <person name="Barry K."/>
            <person name="Miller A.N."/>
            <person name="Grigoriev I.V."/>
            <person name="Debuchy R."/>
            <person name="Gladieux P."/>
            <person name="Hiltunen Thoren M."/>
            <person name="Johannesson H."/>
        </authorList>
    </citation>
    <scope>NUCLEOTIDE SEQUENCE</scope>
    <source>
        <strain evidence="7">PSN243</strain>
    </source>
</reference>